<keyword evidence="4" id="KW-0547">Nucleotide-binding</keyword>
<evidence type="ECO:0000256" key="4">
    <source>
        <dbReference type="ARBA" id="ARBA00023134"/>
    </source>
</evidence>
<evidence type="ECO:0000256" key="2">
    <source>
        <dbReference type="ARBA" id="ARBA00022475"/>
    </source>
</evidence>
<dbReference type="InterPro" id="IPR027417">
    <property type="entry name" value="P-loop_NTPase"/>
</dbReference>
<keyword evidence="6" id="KW-0449">Lipoprotein</keyword>
<dbReference type="SMART" id="SM00173">
    <property type="entry name" value="RAS"/>
    <property type="match status" value="1"/>
</dbReference>
<dbReference type="PROSITE" id="PS51419">
    <property type="entry name" value="RAB"/>
    <property type="match status" value="1"/>
</dbReference>
<dbReference type="PRINTS" id="PR00449">
    <property type="entry name" value="RASTRNSFRMNG"/>
</dbReference>
<dbReference type="PROSITE" id="PS51421">
    <property type="entry name" value="RAS"/>
    <property type="match status" value="1"/>
</dbReference>
<comment type="subcellular location">
    <subcellularLocation>
        <location evidence="1">Cell membrane</location>
        <topology evidence="1">Lipid-anchor</topology>
    </subcellularLocation>
</comment>
<evidence type="ECO:0000256" key="6">
    <source>
        <dbReference type="ARBA" id="ARBA00023288"/>
    </source>
</evidence>
<evidence type="ECO:0000313" key="8">
    <source>
        <dbReference type="EMBL" id="GFO33102.1"/>
    </source>
</evidence>
<dbReference type="NCBIfam" id="TIGR00231">
    <property type="entry name" value="small_GTP"/>
    <property type="match status" value="1"/>
</dbReference>
<evidence type="ECO:0000313" key="9">
    <source>
        <dbReference type="Proteomes" id="UP000735302"/>
    </source>
</evidence>
<dbReference type="Proteomes" id="UP000735302">
    <property type="component" value="Unassembled WGS sequence"/>
</dbReference>
<evidence type="ECO:0000256" key="7">
    <source>
        <dbReference type="ARBA" id="ARBA00038061"/>
    </source>
</evidence>
<evidence type="ECO:0000256" key="1">
    <source>
        <dbReference type="ARBA" id="ARBA00004193"/>
    </source>
</evidence>
<dbReference type="GO" id="GO:0003924">
    <property type="term" value="F:GTPase activity"/>
    <property type="evidence" value="ECO:0007669"/>
    <property type="project" value="InterPro"/>
</dbReference>
<name>A0AAV4CMA7_9GAST</name>
<keyword evidence="4" id="KW-0342">GTP-binding</keyword>
<sequence length="233" mass="26046">MCQCVRECVNTLCVAECSDKDSEGTWTDQMEDSQLMRPIDNVIVSWGVGGEGGEPGLTLTFEGQSTQLDNYRTMADTDHRNRVVFLGAGRVGKTAILKRFLFNTFVPEYKETVEDLYARDYNIRGTLIKVDLLDTAGNLTFPAMRRLSITTAHAFVLVYSITSAESFTEVTRLWTQIQEERPNWKPVQKKVILGYGPSVRPGGGSRARTHDRRVPVDLLEDSLATVPPTPLNV</sequence>
<dbReference type="Gene3D" id="3.40.50.300">
    <property type="entry name" value="P-loop containing nucleotide triphosphate hydrolases"/>
    <property type="match status" value="1"/>
</dbReference>
<accession>A0AAV4CMA7</accession>
<proteinExistence type="inferred from homology"/>
<keyword evidence="9" id="KW-1185">Reference proteome</keyword>
<evidence type="ECO:0000256" key="5">
    <source>
        <dbReference type="ARBA" id="ARBA00023136"/>
    </source>
</evidence>
<comment type="similarity">
    <text evidence="7">Belongs to the small GTPase superfamily. RasD family.</text>
</comment>
<evidence type="ECO:0000256" key="3">
    <source>
        <dbReference type="ARBA" id="ARBA00022481"/>
    </source>
</evidence>
<dbReference type="PANTHER" id="PTHR46149">
    <property type="entry name" value="MIP08469P"/>
    <property type="match status" value="1"/>
</dbReference>
<dbReference type="PANTHER" id="PTHR46149:SF7">
    <property type="entry name" value="GTP-BINDING PROTEIN DI-RAS2"/>
    <property type="match status" value="1"/>
</dbReference>
<dbReference type="EMBL" id="BLXT01006765">
    <property type="protein sequence ID" value="GFO33102.1"/>
    <property type="molecule type" value="Genomic_DNA"/>
</dbReference>
<reference evidence="8 9" key="1">
    <citation type="journal article" date="2021" name="Elife">
        <title>Chloroplast acquisition without the gene transfer in kleptoplastic sea slugs, Plakobranchus ocellatus.</title>
        <authorList>
            <person name="Maeda T."/>
            <person name="Takahashi S."/>
            <person name="Yoshida T."/>
            <person name="Shimamura S."/>
            <person name="Takaki Y."/>
            <person name="Nagai Y."/>
            <person name="Toyoda A."/>
            <person name="Suzuki Y."/>
            <person name="Arimoto A."/>
            <person name="Ishii H."/>
            <person name="Satoh N."/>
            <person name="Nishiyama T."/>
            <person name="Hasebe M."/>
            <person name="Maruyama T."/>
            <person name="Minagawa J."/>
            <person name="Obokata J."/>
            <person name="Shigenobu S."/>
        </authorList>
    </citation>
    <scope>NUCLEOTIDE SEQUENCE [LARGE SCALE GENOMIC DNA]</scope>
</reference>
<keyword evidence="2" id="KW-1003">Cell membrane</keyword>
<dbReference type="Pfam" id="PF00071">
    <property type="entry name" value="Ras"/>
    <property type="match status" value="1"/>
</dbReference>
<keyword evidence="5" id="KW-0472">Membrane</keyword>
<dbReference type="GO" id="GO:0005886">
    <property type="term" value="C:plasma membrane"/>
    <property type="evidence" value="ECO:0007669"/>
    <property type="project" value="UniProtKB-SubCell"/>
</dbReference>
<dbReference type="GO" id="GO:0005525">
    <property type="term" value="F:GTP binding"/>
    <property type="evidence" value="ECO:0007669"/>
    <property type="project" value="UniProtKB-KW"/>
</dbReference>
<dbReference type="AlphaFoldDB" id="A0AAV4CMA7"/>
<dbReference type="InterPro" id="IPR001806">
    <property type="entry name" value="Small_GTPase"/>
</dbReference>
<keyword evidence="3" id="KW-0488">Methylation</keyword>
<organism evidence="8 9">
    <name type="scientific">Plakobranchus ocellatus</name>
    <dbReference type="NCBI Taxonomy" id="259542"/>
    <lineage>
        <taxon>Eukaryota</taxon>
        <taxon>Metazoa</taxon>
        <taxon>Spiralia</taxon>
        <taxon>Lophotrochozoa</taxon>
        <taxon>Mollusca</taxon>
        <taxon>Gastropoda</taxon>
        <taxon>Heterobranchia</taxon>
        <taxon>Euthyneura</taxon>
        <taxon>Panpulmonata</taxon>
        <taxon>Sacoglossa</taxon>
        <taxon>Placobranchoidea</taxon>
        <taxon>Plakobranchidae</taxon>
        <taxon>Plakobranchus</taxon>
    </lineage>
</organism>
<gene>
    <name evidence="8" type="ORF">PoB_005960700</name>
</gene>
<dbReference type="InterPro" id="IPR005225">
    <property type="entry name" value="Small_GTP-bd"/>
</dbReference>
<dbReference type="SMART" id="SM00174">
    <property type="entry name" value="RHO"/>
    <property type="match status" value="1"/>
</dbReference>
<dbReference type="SMART" id="SM00175">
    <property type="entry name" value="RAB"/>
    <property type="match status" value="1"/>
</dbReference>
<dbReference type="SUPFAM" id="SSF52540">
    <property type="entry name" value="P-loop containing nucleoside triphosphate hydrolases"/>
    <property type="match status" value="1"/>
</dbReference>
<comment type="caution">
    <text evidence="8">The sequence shown here is derived from an EMBL/GenBank/DDBJ whole genome shotgun (WGS) entry which is preliminary data.</text>
</comment>
<dbReference type="InterPro" id="IPR052236">
    <property type="entry name" value="Small_GTPase_RasD"/>
</dbReference>
<protein>
    <submittedName>
        <fullName evidence="8">GTP-binding protein di-ras2</fullName>
    </submittedName>
</protein>